<proteinExistence type="predicted"/>
<dbReference type="InterPro" id="IPR027417">
    <property type="entry name" value="P-loop_NTPase"/>
</dbReference>
<dbReference type="Gene3D" id="3.40.50.300">
    <property type="entry name" value="P-loop containing nucleotide triphosphate hydrolases"/>
    <property type="match status" value="1"/>
</dbReference>
<evidence type="ECO:0000313" key="1">
    <source>
        <dbReference type="EMBL" id="AKG39071.1"/>
    </source>
</evidence>
<evidence type="ECO:0008006" key="3">
    <source>
        <dbReference type="Google" id="ProtNLM"/>
    </source>
</evidence>
<name>A0A0F7CLA5_9CREN</name>
<dbReference type="STRING" id="1550241.MA03_07225"/>
<dbReference type="KEGG" id="thf:MA03_07225"/>
<sequence length="226" mass="24504">MNRDMIVVTFSGSKGGVGKTTLAIALSIVLSPSLLVDASSEGGATSYLLGDAPPPYLSQDPAGSLRRVELFDGVPLFMAVNRGAIDPGRVAEFVRGLNEFDIIIIDLPALTDIETMRRYLPLFYIADTILSVVEPTQPSILTGLKRFGEKRVVVALNVPRPLPGVAVDTYRRIVESFARRHGYGFVLVPYEPAITRLSPATVNVLNYTSPSFDKAIASLARLIKNK</sequence>
<dbReference type="AlphaFoldDB" id="A0A0F7CLA5"/>
<dbReference type="PATRIC" id="fig|1550241.5.peg.1495"/>
<reference evidence="1 2" key="1">
    <citation type="journal article" date="2015" name="Stand. Genomic Sci.">
        <title>Complete genome sequence of and proposal of Thermofilum uzonense sp. nov. a novel hyperthermophilic crenarchaeon and emended description of the genus Thermofilum.</title>
        <authorList>
            <person name="Toshchakov S.V."/>
            <person name="Korzhenkov A.A."/>
            <person name="Samarov N.I."/>
            <person name="Mazunin I.O."/>
            <person name="Mozhey O.I."/>
            <person name="Shmyr I.S."/>
            <person name="Derbikova K.S."/>
            <person name="Taranov E.A."/>
            <person name="Dominova I.N."/>
            <person name="Bonch-Osmolovskaya E.A."/>
            <person name="Patrushev M.V."/>
            <person name="Podosokorskaya O.A."/>
            <person name="Kublanov I.V."/>
        </authorList>
    </citation>
    <scope>NUCLEOTIDE SEQUENCE [LARGE SCALE GENOMIC DNA]</scope>
    <source>
        <strain evidence="1 2">1807-2</strain>
    </source>
</reference>
<dbReference type="SUPFAM" id="SSF52540">
    <property type="entry name" value="P-loop containing nucleoside triphosphate hydrolases"/>
    <property type="match status" value="1"/>
</dbReference>
<gene>
    <name evidence="1" type="ORF">MA03_07225</name>
</gene>
<protein>
    <recommendedName>
        <fullName evidence="3">CobQ/CobB/MinD/ParA nucleotide binding domain-containing protein</fullName>
    </recommendedName>
</protein>
<dbReference type="Proteomes" id="UP000067434">
    <property type="component" value="Chromosome"/>
</dbReference>
<keyword evidence="2" id="KW-1185">Reference proteome</keyword>
<accession>A0A0F7CLA5</accession>
<dbReference type="HOGENOM" id="CLU_1222581_0_0_2"/>
<dbReference type="EMBL" id="CP009961">
    <property type="protein sequence ID" value="AKG39071.1"/>
    <property type="molecule type" value="Genomic_DNA"/>
</dbReference>
<organism evidence="1 2">
    <name type="scientific">Infirmifilum uzonense</name>
    <dbReference type="NCBI Taxonomy" id="1550241"/>
    <lineage>
        <taxon>Archaea</taxon>
        <taxon>Thermoproteota</taxon>
        <taxon>Thermoprotei</taxon>
        <taxon>Thermofilales</taxon>
        <taxon>Thermofilaceae</taxon>
        <taxon>Infirmifilum</taxon>
    </lineage>
</organism>
<evidence type="ECO:0000313" key="2">
    <source>
        <dbReference type="Proteomes" id="UP000067434"/>
    </source>
</evidence>